<evidence type="ECO:0000256" key="4">
    <source>
        <dbReference type="SAM" id="MobiDB-lite"/>
    </source>
</evidence>
<evidence type="ECO:0000256" key="2">
    <source>
        <dbReference type="ARBA" id="ARBA00022771"/>
    </source>
</evidence>
<organism evidence="6 7">
    <name type="scientific">Linum trigynum</name>
    <dbReference type="NCBI Taxonomy" id="586398"/>
    <lineage>
        <taxon>Eukaryota</taxon>
        <taxon>Viridiplantae</taxon>
        <taxon>Streptophyta</taxon>
        <taxon>Embryophyta</taxon>
        <taxon>Tracheophyta</taxon>
        <taxon>Spermatophyta</taxon>
        <taxon>Magnoliopsida</taxon>
        <taxon>eudicotyledons</taxon>
        <taxon>Gunneridae</taxon>
        <taxon>Pentapetalae</taxon>
        <taxon>rosids</taxon>
        <taxon>fabids</taxon>
        <taxon>Malpighiales</taxon>
        <taxon>Linaceae</taxon>
        <taxon>Linum</taxon>
    </lineage>
</organism>
<sequence>MEPQHVENAPANDVVAPPPGNTNNVEEDVLPQHPLGASRRLKSDVWPHFTRMMVSRVLKAKCNYCKKVLDGKSSNVSASEVKALEGMFSAMAMDDVTIEESTDGAEVPSQMGGDEDDHVVNLVDKLSSSRFVTALLTFPY</sequence>
<dbReference type="AlphaFoldDB" id="A0AAV2ENQ8"/>
<evidence type="ECO:0000256" key="1">
    <source>
        <dbReference type="ARBA" id="ARBA00022723"/>
    </source>
</evidence>
<evidence type="ECO:0000313" key="6">
    <source>
        <dbReference type="EMBL" id="CAL1387555.1"/>
    </source>
</evidence>
<keyword evidence="2" id="KW-0863">Zinc-finger</keyword>
<name>A0AAV2ENQ8_9ROSI</name>
<keyword evidence="7" id="KW-1185">Reference proteome</keyword>
<reference evidence="6 7" key="1">
    <citation type="submission" date="2024-04" db="EMBL/GenBank/DDBJ databases">
        <authorList>
            <person name="Fracassetti M."/>
        </authorList>
    </citation>
    <scope>NUCLEOTIDE SEQUENCE [LARGE SCALE GENOMIC DNA]</scope>
</reference>
<dbReference type="InterPro" id="IPR003656">
    <property type="entry name" value="Znf_BED"/>
</dbReference>
<dbReference type="GO" id="GO:0003677">
    <property type="term" value="F:DNA binding"/>
    <property type="evidence" value="ECO:0007669"/>
    <property type="project" value="InterPro"/>
</dbReference>
<dbReference type="EMBL" id="OZ034818">
    <property type="protein sequence ID" value="CAL1387555.1"/>
    <property type="molecule type" value="Genomic_DNA"/>
</dbReference>
<evidence type="ECO:0000313" key="7">
    <source>
        <dbReference type="Proteomes" id="UP001497516"/>
    </source>
</evidence>
<dbReference type="Proteomes" id="UP001497516">
    <property type="component" value="Chromosome 5"/>
</dbReference>
<accession>A0AAV2ENQ8</accession>
<proteinExistence type="predicted"/>
<evidence type="ECO:0000256" key="3">
    <source>
        <dbReference type="ARBA" id="ARBA00022833"/>
    </source>
</evidence>
<keyword evidence="1" id="KW-0479">Metal-binding</keyword>
<evidence type="ECO:0000259" key="5">
    <source>
        <dbReference type="Pfam" id="PF02892"/>
    </source>
</evidence>
<feature type="domain" description="BED-type" evidence="5">
    <location>
        <begin position="43"/>
        <end position="75"/>
    </location>
</feature>
<dbReference type="Pfam" id="PF02892">
    <property type="entry name" value="zf-BED"/>
    <property type="match status" value="1"/>
</dbReference>
<gene>
    <name evidence="6" type="ORF">LTRI10_LOCUS28533</name>
</gene>
<feature type="region of interest" description="Disordered" evidence="4">
    <location>
        <begin position="1"/>
        <end position="37"/>
    </location>
</feature>
<protein>
    <recommendedName>
        <fullName evidence="5">BED-type domain-containing protein</fullName>
    </recommendedName>
</protein>
<dbReference type="GO" id="GO:0008270">
    <property type="term" value="F:zinc ion binding"/>
    <property type="evidence" value="ECO:0007669"/>
    <property type="project" value="UniProtKB-KW"/>
</dbReference>
<keyword evidence="3" id="KW-0862">Zinc</keyword>
<feature type="compositionally biased region" description="Low complexity" evidence="4">
    <location>
        <begin position="1"/>
        <end position="15"/>
    </location>
</feature>